<comment type="caution">
    <text evidence="1">The sequence shown here is derived from an EMBL/GenBank/DDBJ whole genome shotgun (WGS) entry which is preliminary data.</text>
</comment>
<gene>
    <name evidence="1" type="ORF">NK125_08185</name>
</gene>
<dbReference type="RefSeq" id="WP_262066172.1">
    <property type="nucleotide sequence ID" value="NZ_JAMXOD010000010.1"/>
</dbReference>
<dbReference type="EMBL" id="JAMZFW010000010">
    <property type="protein sequence ID" value="MCP1102387.1"/>
    <property type="molecule type" value="Genomic_DNA"/>
</dbReference>
<reference evidence="1 2" key="1">
    <citation type="journal article" date="2022" name="Genome Biol. Evol.">
        <title>Host diet, physiology and behaviors set the stage for Lachnospiraceae cladogenesis.</title>
        <authorList>
            <person name="Vera-Ponce De Leon A."/>
            <person name="Schneider M."/>
            <person name="Jahnes B.C."/>
            <person name="Sadowski V."/>
            <person name="Camuy-Velez L.A."/>
            <person name="Duan J."/>
            <person name="Sabree Z.L."/>
        </authorList>
    </citation>
    <scope>NUCLEOTIDE SEQUENCE [LARGE SCALE GENOMIC DNA]</scope>
    <source>
        <strain evidence="1 2">PAL113</strain>
    </source>
</reference>
<keyword evidence="2" id="KW-1185">Reference proteome</keyword>
<accession>A0ABT1E992</accession>
<proteinExistence type="predicted"/>
<evidence type="ECO:0000313" key="2">
    <source>
        <dbReference type="Proteomes" id="UP001523566"/>
    </source>
</evidence>
<protein>
    <submittedName>
        <fullName evidence="1">Uncharacterized protein</fullName>
    </submittedName>
</protein>
<evidence type="ECO:0000313" key="1">
    <source>
        <dbReference type="EMBL" id="MCP1102387.1"/>
    </source>
</evidence>
<name>A0ABT1E992_9FIRM</name>
<sequence>MRSDANDLDEFLKELIGYERQGVYIYMEDTPTSAFDVVEAHMVKEKGSYMREYILDESGKILELYFHYVGKCEHEV</sequence>
<organism evidence="1 2">
    <name type="scientific">Aequitasia blattaphilus</name>
    <dbReference type="NCBI Taxonomy" id="2949332"/>
    <lineage>
        <taxon>Bacteria</taxon>
        <taxon>Bacillati</taxon>
        <taxon>Bacillota</taxon>
        <taxon>Clostridia</taxon>
        <taxon>Lachnospirales</taxon>
        <taxon>Lachnospiraceae</taxon>
        <taxon>Aequitasia</taxon>
    </lineage>
</organism>
<dbReference type="Proteomes" id="UP001523566">
    <property type="component" value="Unassembled WGS sequence"/>
</dbReference>